<sequence>MILPLIHRDAPPSIPSSSQLSTCGFPANNDIYGIGIRIGIYAQIIAVWFANYFLLSEVQVLRDTVSIFSVAVLIVSLIYASNPSSVHAVEAFILLQILAWSCIMGVRAKSSYTSVNFKSTVVRKVINEAINLASLCLHVWFWWEGLDRMVKTPCGTFLMYVVKTDMFGWARKVMMGLSVFVLTATVYWVGVEALRPWAFVRMRGVRGKFVRAVREWEEVQGREGADPLGIAVVDTDGNVDADADAVRESHECCSQYSCSRCSPVQSEFRLDREATLVNLPKRAATAPCGDLRPSPRISERATPHSTPGLAWKSPRPLSFSNPADQLSHPDFAILRQVYEGECYIQHCVSATPFNNAGAGKPLTPLTIIRSILSPRKHQSADEKDNPRPPPSWLKCHLHIWKTFLTFRFPPQSFVIYSDLRQSRLLDPLNGPFQMYASLTYASSLPPWPCISLASTLLLTAPSTPKKVRLAWYYALVDLCVHILVILQLELTLVWNRVNGLMGLWTSVGQLIPFIIGVGGLCLVGGRWIARWWEKRKRRESGKGLVGKEGVGDEEREGAVLGIEKEVREGYARWKETYETGLKRRGCGEV</sequence>
<dbReference type="Proteomes" id="UP000800094">
    <property type="component" value="Unassembled WGS sequence"/>
</dbReference>
<evidence type="ECO:0000256" key="2">
    <source>
        <dbReference type="SAM" id="Phobius"/>
    </source>
</evidence>
<organism evidence="3 4">
    <name type="scientific">Trematosphaeria pertusa</name>
    <dbReference type="NCBI Taxonomy" id="390896"/>
    <lineage>
        <taxon>Eukaryota</taxon>
        <taxon>Fungi</taxon>
        <taxon>Dikarya</taxon>
        <taxon>Ascomycota</taxon>
        <taxon>Pezizomycotina</taxon>
        <taxon>Dothideomycetes</taxon>
        <taxon>Pleosporomycetidae</taxon>
        <taxon>Pleosporales</taxon>
        <taxon>Massarineae</taxon>
        <taxon>Trematosphaeriaceae</taxon>
        <taxon>Trematosphaeria</taxon>
    </lineage>
</organism>
<accession>A0A6A6IIP6</accession>
<protein>
    <submittedName>
        <fullName evidence="3">Uncharacterized protein</fullName>
    </submittedName>
</protein>
<dbReference type="RefSeq" id="XP_033685250.1">
    <property type="nucleotide sequence ID" value="XM_033832051.1"/>
</dbReference>
<feature type="region of interest" description="Disordered" evidence="1">
    <location>
        <begin position="288"/>
        <end position="314"/>
    </location>
</feature>
<dbReference type="GeneID" id="54585381"/>
<reference evidence="3" key="1">
    <citation type="journal article" date="2020" name="Stud. Mycol.">
        <title>101 Dothideomycetes genomes: a test case for predicting lifestyles and emergence of pathogens.</title>
        <authorList>
            <person name="Haridas S."/>
            <person name="Albert R."/>
            <person name="Binder M."/>
            <person name="Bloem J."/>
            <person name="Labutti K."/>
            <person name="Salamov A."/>
            <person name="Andreopoulos B."/>
            <person name="Baker S."/>
            <person name="Barry K."/>
            <person name="Bills G."/>
            <person name="Bluhm B."/>
            <person name="Cannon C."/>
            <person name="Castanera R."/>
            <person name="Culley D."/>
            <person name="Daum C."/>
            <person name="Ezra D."/>
            <person name="Gonzalez J."/>
            <person name="Henrissat B."/>
            <person name="Kuo A."/>
            <person name="Liang C."/>
            <person name="Lipzen A."/>
            <person name="Lutzoni F."/>
            <person name="Magnuson J."/>
            <person name="Mondo S."/>
            <person name="Nolan M."/>
            <person name="Ohm R."/>
            <person name="Pangilinan J."/>
            <person name="Park H.-J."/>
            <person name="Ramirez L."/>
            <person name="Alfaro M."/>
            <person name="Sun H."/>
            <person name="Tritt A."/>
            <person name="Yoshinaga Y."/>
            <person name="Zwiers L.-H."/>
            <person name="Turgeon B."/>
            <person name="Goodwin S."/>
            <person name="Spatafora J."/>
            <person name="Crous P."/>
            <person name="Grigoriev I."/>
        </authorList>
    </citation>
    <scope>NUCLEOTIDE SEQUENCE</scope>
    <source>
        <strain evidence="3">CBS 122368</strain>
    </source>
</reference>
<feature type="transmembrane region" description="Helical" evidence="2">
    <location>
        <begin position="86"/>
        <end position="104"/>
    </location>
</feature>
<dbReference type="EMBL" id="ML987194">
    <property type="protein sequence ID" value="KAF2250246.1"/>
    <property type="molecule type" value="Genomic_DNA"/>
</dbReference>
<keyword evidence="2" id="KW-1133">Transmembrane helix</keyword>
<keyword evidence="2" id="KW-0812">Transmembrane</keyword>
<name>A0A6A6IIP6_9PLEO</name>
<feature type="transmembrane region" description="Helical" evidence="2">
    <location>
        <begin position="61"/>
        <end position="80"/>
    </location>
</feature>
<gene>
    <name evidence="3" type="ORF">BU26DRAFT_550439</name>
</gene>
<keyword evidence="2" id="KW-0472">Membrane</keyword>
<evidence type="ECO:0000256" key="1">
    <source>
        <dbReference type="SAM" id="MobiDB-lite"/>
    </source>
</evidence>
<evidence type="ECO:0000313" key="3">
    <source>
        <dbReference type="EMBL" id="KAF2250246.1"/>
    </source>
</evidence>
<proteinExistence type="predicted"/>
<feature type="transmembrane region" description="Helical" evidence="2">
    <location>
        <begin position="470"/>
        <end position="490"/>
    </location>
</feature>
<feature type="transmembrane region" description="Helical" evidence="2">
    <location>
        <begin position="125"/>
        <end position="143"/>
    </location>
</feature>
<feature type="transmembrane region" description="Helical" evidence="2">
    <location>
        <begin position="510"/>
        <end position="529"/>
    </location>
</feature>
<dbReference type="AlphaFoldDB" id="A0A6A6IIP6"/>
<feature type="transmembrane region" description="Helical" evidence="2">
    <location>
        <begin position="173"/>
        <end position="194"/>
    </location>
</feature>
<dbReference type="OrthoDB" id="3945378at2759"/>
<evidence type="ECO:0000313" key="4">
    <source>
        <dbReference type="Proteomes" id="UP000800094"/>
    </source>
</evidence>
<feature type="transmembrane region" description="Helical" evidence="2">
    <location>
        <begin position="34"/>
        <end position="54"/>
    </location>
</feature>
<keyword evidence="4" id="KW-1185">Reference proteome</keyword>